<organism evidence="11 12">
    <name type="scientific">Petrolisthes manimaculis</name>
    <dbReference type="NCBI Taxonomy" id="1843537"/>
    <lineage>
        <taxon>Eukaryota</taxon>
        <taxon>Metazoa</taxon>
        <taxon>Ecdysozoa</taxon>
        <taxon>Arthropoda</taxon>
        <taxon>Crustacea</taxon>
        <taxon>Multicrustacea</taxon>
        <taxon>Malacostraca</taxon>
        <taxon>Eumalacostraca</taxon>
        <taxon>Eucarida</taxon>
        <taxon>Decapoda</taxon>
        <taxon>Pleocyemata</taxon>
        <taxon>Anomura</taxon>
        <taxon>Galatheoidea</taxon>
        <taxon>Porcellanidae</taxon>
        <taxon>Petrolisthes</taxon>
    </lineage>
</organism>
<keyword evidence="12" id="KW-1185">Reference proteome</keyword>
<evidence type="ECO:0000313" key="12">
    <source>
        <dbReference type="Proteomes" id="UP001292094"/>
    </source>
</evidence>
<accession>A0AAE1NXL8</accession>
<evidence type="ECO:0000256" key="3">
    <source>
        <dbReference type="ARBA" id="ARBA00022741"/>
    </source>
</evidence>
<dbReference type="SUPFAM" id="SSF56801">
    <property type="entry name" value="Acetyl-CoA synthetase-like"/>
    <property type="match status" value="1"/>
</dbReference>
<dbReference type="InterPro" id="IPR045851">
    <property type="entry name" value="AMP-bd_C_sf"/>
</dbReference>
<dbReference type="GO" id="GO:0005789">
    <property type="term" value="C:endoplasmic reticulum membrane"/>
    <property type="evidence" value="ECO:0007669"/>
    <property type="project" value="TreeGrafter"/>
</dbReference>
<reference evidence="11" key="1">
    <citation type="submission" date="2023-11" db="EMBL/GenBank/DDBJ databases">
        <title>Genome assemblies of two species of porcelain crab, Petrolisthes cinctipes and Petrolisthes manimaculis (Anomura: Porcellanidae).</title>
        <authorList>
            <person name="Angst P."/>
        </authorList>
    </citation>
    <scope>NUCLEOTIDE SEQUENCE</scope>
    <source>
        <strain evidence="11">PB745_02</strain>
        <tissue evidence="11">Gill</tissue>
    </source>
</reference>
<dbReference type="PANTHER" id="PTHR43107">
    <property type="entry name" value="LONG-CHAIN FATTY ACID TRANSPORT PROTEIN"/>
    <property type="match status" value="1"/>
</dbReference>
<dbReference type="GO" id="GO:0004467">
    <property type="term" value="F:long-chain fatty acid-CoA ligase activity"/>
    <property type="evidence" value="ECO:0007669"/>
    <property type="project" value="UniProtKB-EC"/>
</dbReference>
<dbReference type="Pfam" id="PF13193">
    <property type="entry name" value="AMP-binding_C"/>
    <property type="match status" value="1"/>
</dbReference>
<gene>
    <name evidence="11" type="ORF">Pmani_030309</name>
</gene>
<comment type="caution">
    <text evidence="11">The sequence shown here is derived from an EMBL/GenBank/DDBJ whole genome shotgun (WGS) entry which is preliminary data.</text>
</comment>
<evidence type="ECO:0000256" key="6">
    <source>
        <dbReference type="ARBA" id="ARBA00026121"/>
    </source>
</evidence>
<dbReference type="Proteomes" id="UP001292094">
    <property type="component" value="Unassembled WGS sequence"/>
</dbReference>
<keyword evidence="5" id="KW-0067">ATP-binding</keyword>
<dbReference type="AlphaFoldDB" id="A0AAE1NXL8"/>
<dbReference type="Gene3D" id="3.30.300.30">
    <property type="match status" value="1"/>
</dbReference>
<dbReference type="GO" id="GO:0005324">
    <property type="term" value="F:long-chain fatty acid transmembrane transporter activity"/>
    <property type="evidence" value="ECO:0007669"/>
    <property type="project" value="TreeGrafter"/>
</dbReference>
<evidence type="ECO:0000256" key="2">
    <source>
        <dbReference type="ARBA" id="ARBA00022598"/>
    </source>
</evidence>
<protein>
    <recommendedName>
        <fullName evidence="6">long-chain-fatty-acid--CoA ligase</fullName>
        <ecNumber evidence="6">6.2.1.3</ecNumber>
    </recommendedName>
    <alternativeName>
        <fullName evidence="8">Long-chain-fatty-acid--CoA ligase</fullName>
    </alternativeName>
</protein>
<dbReference type="FunFam" id="3.30.300.30:FF:000002">
    <property type="entry name" value="Long-chain fatty acid transport protein 1"/>
    <property type="match status" value="1"/>
</dbReference>
<dbReference type="EC" id="6.2.1.3" evidence="6"/>
<keyword evidence="4" id="KW-0443">Lipid metabolism</keyword>
<comment type="catalytic activity">
    <reaction evidence="9">
        <text>tetracosanoate + ATP + CoA = tetracosanoyl-CoA + AMP + diphosphate</text>
        <dbReference type="Rhea" id="RHEA:33639"/>
        <dbReference type="ChEBI" id="CHEBI:30616"/>
        <dbReference type="ChEBI" id="CHEBI:31014"/>
        <dbReference type="ChEBI" id="CHEBI:33019"/>
        <dbReference type="ChEBI" id="CHEBI:57287"/>
        <dbReference type="ChEBI" id="CHEBI:65052"/>
        <dbReference type="ChEBI" id="CHEBI:456215"/>
    </reaction>
    <physiologicalReaction direction="left-to-right" evidence="9">
        <dbReference type="Rhea" id="RHEA:33640"/>
    </physiologicalReaction>
</comment>
<keyword evidence="2" id="KW-0436">Ligase</keyword>
<keyword evidence="4" id="KW-0276">Fatty acid metabolism</keyword>
<dbReference type="InterPro" id="IPR025110">
    <property type="entry name" value="AMP-bd_C"/>
</dbReference>
<dbReference type="PANTHER" id="PTHR43107:SF15">
    <property type="entry name" value="FATTY ACID TRANSPORT PROTEIN 3, ISOFORM A"/>
    <property type="match status" value="1"/>
</dbReference>
<evidence type="ECO:0000259" key="10">
    <source>
        <dbReference type="Pfam" id="PF13193"/>
    </source>
</evidence>
<feature type="domain" description="AMP-binding enzyme C-terminal" evidence="10">
    <location>
        <begin position="28"/>
        <end position="103"/>
    </location>
</feature>
<evidence type="ECO:0000256" key="1">
    <source>
        <dbReference type="ARBA" id="ARBA00006432"/>
    </source>
</evidence>
<evidence type="ECO:0000313" key="11">
    <source>
        <dbReference type="EMBL" id="KAK4297269.1"/>
    </source>
</evidence>
<dbReference type="GO" id="GO:0005886">
    <property type="term" value="C:plasma membrane"/>
    <property type="evidence" value="ECO:0007669"/>
    <property type="project" value="TreeGrafter"/>
</dbReference>
<dbReference type="GO" id="GO:0005524">
    <property type="term" value="F:ATP binding"/>
    <property type="evidence" value="ECO:0007669"/>
    <property type="project" value="UniProtKB-KW"/>
</dbReference>
<evidence type="ECO:0000256" key="4">
    <source>
        <dbReference type="ARBA" id="ARBA00022832"/>
    </source>
</evidence>
<comment type="catalytic activity">
    <reaction evidence="7">
        <text>a very long-chain fatty acid + ATP + CoA = a very long-chain fatty acyl-CoA + AMP + diphosphate</text>
        <dbReference type="Rhea" id="RHEA:54536"/>
        <dbReference type="ChEBI" id="CHEBI:30616"/>
        <dbReference type="ChEBI" id="CHEBI:33019"/>
        <dbReference type="ChEBI" id="CHEBI:57287"/>
        <dbReference type="ChEBI" id="CHEBI:58950"/>
        <dbReference type="ChEBI" id="CHEBI:138261"/>
        <dbReference type="ChEBI" id="CHEBI:456215"/>
    </reaction>
    <physiologicalReaction direction="left-to-right" evidence="7">
        <dbReference type="Rhea" id="RHEA:54537"/>
    </physiologicalReaction>
</comment>
<keyword evidence="3" id="KW-0547">Nucleotide-binding</keyword>
<sequence length="151" mass="16808">MDDEGYLFFKDRTGDTFRWKGENVSTGEVEGVVSRCAGHKDVVVYGVEVPGAEGRAGMAAIIDDAGTLDLEQLYSSMTRSLPSYARPLFLRTVKQLEMTGTFKLKKVTIQKEGFDPTIVKDPLYFLDAKLKTYVPLTIDLYQTITAGKVRV</sequence>
<name>A0AAE1NXL8_9EUCA</name>
<dbReference type="GO" id="GO:0044539">
    <property type="term" value="P:long-chain fatty acid import into cell"/>
    <property type="evidence" value="ECO:0007669"/>
    <property type="project" value="TreeGrafter"/>
</dbReference>
<evidence type="ECO:0000256" key="8">
    <source>
        <dbReference type="ARBA" id="ARBA00041297"/>
    </source>
</evidence>
<evidence type="ECO:0000256" key="5">
    <source>
        <dbReference type="ARBA" id="ARBA00022840"/>
    </source>
</evidence>
<comment type="similarity">
    <text evidence="1">Belongs to the ATP-dependent AMP-binding enzyme family.</text>
</comment>
<evidence type="ECO:0000256" key="7">
    <source>
        <dbReference type="ARBA" id="ARBA00036527"/>
    </source>
</evidence>
<proteinExistence type="inferred from homology"/>
<evidence type="ECO:0000256" key="9">
    <source>
        <dbReference type="ARBA" id="ARBA00048666"/>
    </source>
</evidence>
<dbReference type="EMBL" id="JAWZYT010003678">
    <property type="protein sequence ID" value="KAK4297269.1"/>
    <property type="molecule type" value="Genomic_DNA"/>
</dbReference>